<dbReference type="Pfam" id="PF00561">
    <property type="entry name" value="Abhydrolase_1"/>
    <property type="match status" value="1"/>
</dbReference>
<evidence type="ECO:0000313" key="2">
    <source>
        <dbReference type="EMBL" id="BBX37167.1"/>
    </source>
</evidence>
<dbReference type="InterPro" id="IPR029058">
    <property type="entry name" value="AB_hydrolase_fold"/>
</dbReference>
<dbReference type="PANTHER" id="PTHR43433:SF5">
    <property type="entry name" value="AB HYDROLASE-1 DOMAIN-CONTAINING PROTEIN"/>
    <property type="match status" value="1"/>
</dbReference>
<dbReference type="PANTHER" id="PTHR43433">
    <property type="entry name" value="HYDROLASE, ALPHA/BETA FOLD FAMILY PROTEIN"/>
    <property type="match status" value="1"/>
</dbReference>
<evidence type="ECO:0000313" key="3">
    <source>
        <dbReference type="Proteomes" id="UP000465622"/>
    </source>
</evidence>
<dbReference type="EMBL" id="AP022567">
    <property type="protein sequence ID" value="BBX37167.1"/>
    <property type="molecule type" value="Genomic_DNA"/>
</dbReference>
<protein>
    <submittedName>
        <fullName evidence="2">Hydrolase YraK</fullName>
    </submittedName>
</protein>
<dbReference type="SUPFAM" id="SSF53474">
    <property type="entry name" value="alpha/beta-Hydrolases"/>
    <property type="match status" value="1"/>
</dbReference>
<dbReference type="RefSeq" id="WP_036440853.1">
    <property type="nucleotide sequence ID" value="NZ_AP022567.1"/>
</dbReference>
<dbReference type="Gene3D" id="3.40.50.1820">
    <property type="entry name" value="alpha/beta hydrolase"/>
    <property type="match status" value="1"/>
</dbReference>
<dbReference type="GO" id="GO:0016787">
    <property type="term" value="F:hydrolase activity"/>
    <property type="evidence" value="ECO:0007669"/>
    <property type="project" value="UniProtKB-KW"/>
</dbReference>
<name>A0ABM7I2P8_MYCME</name>
<dbReference type="Proteomes" id="UP000465622">
    <property type="component" value="Chromosome"/>
</dbReference>
<reference evidence="2 3" key="1">
    <citation type="journal article" date="2019" name="Emerg. Microbes Infect.">
        <title>Comprehensive subspecies identification of 175 nontuberculous mycobacteria species based on 7547 genomic profiles.</title>
        <authorList>
            <person name="Matsumoto Y."/>
            <person name="Kinjo T."/>
            <person name="Motooka D."/>
            <person name="Nabeya D."/>
            <person name="Jung N."/>
            <person name="Uechi K."/>
            <person name="Horii T."/>
            <person name="Iida T."/>
            <person name="Fujita J."/>
            <person name="Nakamura S."/>
        </authorList>
    </citation>
    <scope>NUCLEOTIDE SEQUENCE [LARGE SCALE GENOMIC DNA]</scope>
    <source>
        <strain evidence="2 3">JCM 12375</strain>
    </source>
</reference>
<organism evidence="2 3">
    <name type="scientific">Mycolicibacterium mageritense</name>
    <name type="common">Mycobacterium mageritense</name>
    <dbReference type="NCBI Taxonomy" id="53462"/>
    <lineage>
        <taxon>Bacteria</taxon>
        <taxon>Bacillati</taxon>
        <taxon>Actinomycetota</taxon>
        <taxon>Actinomycetes</taxon>
        <taxon>Mycobacteriales</taxon>
        <taxon>Mycobacteriaceae</taxon>
        <taxon>Mycolicibacterium</taxon>
    </lineage>
</organism>
<keyword evidence="2" id="KW-0378">Hydrolase</keyword>
<feature type="domain" description="AB hydrolase-1" evidence="1">
    <location>
        <begin position="25"/>
        <end position="142"/>
    </location>
</feature>
<accession>A0ABM7I2P8</accession>
<dbReference type="InterPro" id="IPR050471">
    <property type="entry name" value="AB_hydrolase"/>
</dbReference>
<keyword evidence="3" id="KW-1185">Reference proteome</keyword>
<sequence>MADKKYASLAVPGAQLHYEVRGAGPVLLMLTGGHGDAHTMDALANHLADQYTVVTYDRRGLSRSKIDVPPTTLRVETHSEDASRLLTALTTEPAFVFGNSIGALIGLDLTASHPAQVHTLVAHEPPHPPLLAPLDRTHAEATLQEMEITNRTTGPIAALGLLVADIGATYDDLEPGVEPPQRTGPAAANLNFFLTHDLPAVTHYKLNSAKLQAASTGIIPAGGRGSRGTWPNRCAVALANRLRTNMVELPSDHVGYMTHPRAYASALARIFSGLTASPH</sequence>
<gene>
    <name evidence="2" type="primary">yraK</name>
    <name evidence="2" type="ORF">MMAGJ_64490</name>
</gene>
<evidence type="ECO:0000259" key="1">
    <source>
        <dbReference type="Pfam" id="PF00561"/>
    </source>
</evidence>
<dbReference type="InterPro" id="IPR000073">
    <property type="entry name" value="AB_hydrolase_1"/>
</dbReference>
<proteinExistence type="predicted"/>